<keyword evidence="2" id="KW-0472">Membrane</keyword>
<feature type="compositionally biased region" description="Pro residues" evidence="1">
    <location>
        <begin position="1"/>
        <end position="11"/>
    </location>
</feature>
<organism evidence="3 4">
    <name type="scientific">Macrostomum lignano</name>
    <dbReference type="NCBI Taxonomy" id="282301"/>
    <lineage>
        <taxon>Eukaryota</taxon>
        <taxon>Metazoa</taxon>
        <taxon>Spiralia</taxon>
        <taxon>Lophotrochozoa</taxon>
        <taxon>Platyhelminthes</taxon>
        <taxon>Rhabditophora</taxon>
        <taxon>Macrostomorpha</taxon>
        <taxon>Macrostomida</taxon>
        <taxon>Macrostomidae</taxon>
        <taxon>Macrostomum</taxon>
    </lineage>
</organism>
<sequence length="704" mass="77589">MSSPPPAAEPPSEPDDSRQQQQQQQQQKHCCRREFHALFFGRRQSARYRQHQTEAAAAELLADPFPTKKPRSRSSASTSSSGCSCYSRGCILLAFVAIFSVIISLLLSKDDSREYLRMEPRLNGRVGSGGGGRGLVRLDRSNDDDLAGVLARIGGELSNYEIRRWYPRLIRSGRRPPRTATAWASIRCPNARFYFPYPSDESFYLPPMVMVQVVRPPRGRSFVLNCSLANSALANDSTQSKFELKKSELLGWSLILLELLFLFLVLALIVGGGVLVLLQLGDQIVDIGLGLHELVVVHAFVGVTNARRPFRLNMALNCSETRLNSSWIEVELPNEAWSCRERVSGAGEAGHEEVQPRERHHHVDSQLAQISVELTRESQGRPRRPQQVFQSKYESATVRELEQAHLRIVKQLETQNSETDFLLQEPARGNFRLELQLKEAAARATRLERGELPSRKAASRRTRRGRQDALTGTAPRAAPQELKDKDAPAGENRRASCETEKAARGSAWEDMTWRPQAGGEMEKGNEVIQEAADRAAPAAERSWSPPKPAGGESRRKCRHPTAERGADGLLGEQARLGPSGQGAQQKGGREIDRLEGLSCGGCSPAWDQISSLQKKLEESKRCCAQRQQQINESQARSAAPGAGMGAKKFDQRVALPLCRGYRPGCPLTSSAASAATASAATAAAPPIGLDSKYLHRDSGWQRLG</sequence>
<feature type="region of interest" description="Disordered" evidence="1">
    <location>
        <begin position="531"/>
        <end position="589"/>
    </location>
</feature>
<feature type="compositionally biased region" description="Basic and acidic residues" evidence="1">
    <location>
        <begin position="481"/>
        <end position="503"/>
    </location>
</feature>
<protein>
    <submittedName>
        <fullName evidence="4">Uncharacterized protein</fullName>
    </submittedName>
</protein>
<feature type="region of interest" description="Disordered" evidence="1">
    <location>
        <begin position="1"/>
        <end position="30"/>
    </location>
</feature>
<dbReference type="Proteomes" id="UP000095280">
    <property type="component" value="Unplaced"/>
</dbReference>
<dbReference type="AlphaFoldDB" id="A0A1I8FBY2"/>
<evidence type="ECO:0000313" key="4">
    <source>
        <dbReference type="WBParaSite" id="maker-unitig_28715-snap-gene-0.3-mRNA-1"/>
    </source>
</evidence>
<name>A0A1I8FBY2_9PLAT</name>
<accession>A0A1I8FBY2</accession>
<evidence type="ECO:0000256" key="2">
    <source>
        <dbReference type="SAM" id="Phobius"/>
    </source>
</evidence>
<feature type="transmembrane region" description="Helical" evidence="2">
    <location>
        <begin position="86"/>
        <end position="108"/>
    </location>
</feature>
<keyword evidence="2" id="KW-1133">Transmembrane helix</keyword>
<feature type="transmembrane region" description="Helical" evidence="2">
    <location>
        <begin position="249"/>
        <end position="278"/>
    </location>
</feature>
<feature type="compositionally biased region" description="Basic and acidic residues" evidence="1">
    <location>
        <begin position="443"/>
        <end position="454"/>
    </location>
</feature>
<dbReference type="WBParaSite" id="maker-unitig_28715-snap-gene-0.3-mRNA-1">
    <property type="protein sequence ID" value="maker-unitig_28715-snap-gene-0.3-mRNA-1"/>
    <property type="gene ID" value="maker-unitig_28715-snap-gene-0.3"/>
</dbReference>
<evidence type="ECO:0000313" key="3">
    <source>
        <dbReference type="Proteomes" id="UP000095280"/>
    </source>
</evidence>
<keyword evidence="2" id="KW-0812">Transmembrane</keyword>
<feature type="region of interest" description="Disordered" evidence="1">
    <location>
        <begin position="443"/>
        <end position="511"/>
    </location>
</feature>
<evidence type="ECO:0000256" key="1">
    <source>
        <dbReference type="SAM" id="MobiDB-lite"/>
    </source>
</evidence>
<feature type="compositionally biased region" description="Low complexity" evidence="1">
    <location>
        <begin position="73"/>
        <end position="84"/>
    </location>
</feature>
<keyword evidence="3" id="KW-1185">Reference proteome</keyword>
<reference evidence="4" key="1">
    <citation type="submission" date="2016-11" db="UniProtKB">
        <authorList>
            <consortium name="WormBaseParasite"/>
        </authorList>
    </citation>
    <scope>IDENTIFICATION</scope>
</reference>
<feature type="region of interest" description="Disordered" evidence="1">
    <location>
        <begin position="59"/>
        <end position="84"/>
    </location>
</feature>
<proteinExistence type="predicted"/>